<name>A0A9P4P3I3_9PLEO</name>
<keyword evidence="3" id="KW-1185">Reference proteome</keyword>
<feature type="region of interest" description="Disordered" evidence="1">
    <location>
        <begin position="33"/>
        <end position="93"/>
    </location>
</feature>
<sequence>MPAYECGPHAYAAYPPELLTLGTEMRRSAAAAAAAAAADSRAENDGAAPAADDKVPEDIDSATRIYFVTPAPRPPHPQTPYRHAAPPYREEPEELKRLRAEFIRRTQADAAAAAAAAAAAREQAPVAGPDQAPVADGEQTPATGREPEPEPTPTPTPTPPGLPLPPPRTCCNSLEPLRLPSLGSWPAAAVEHKCQHGMPAGTS</sequence>
<feature type="compositionally biased region" description="Pro residues" evidence="1">
    <location>
        <begin position="150"/>
        <end position="168"/>
    </location>
</feature>
<organism evidence="2 3">
    <name type="scientific">Karstenula rhodostoma CBS 690.94</name>
    <dbReference type="NCBI Taxonomy" id="1392251"/>
    <lineage>
        <taxon>Eukaryota</taxon>
        <taxon>Fungi</taxon>
        <taxon>Dikarya</taxon>
        <taxon>Ascomycota</taxon>
        <taxon>Pezizomycotina</taxon>
        <taxon>Dothideomycetes</taxon>
        <taxon>Pleosporomycetidae</taxon>
        <taxon>Pleosporales</taxon>
        <taxon>Massarineae</taxon>
        <taxon>Didymosphaeriaceae</taxon>
        <taxon>Karstenula</taxon>
    </lineage>
</organism>
<dbReference type="EMBL" id="MU001515">
    <property type="protein sequence ID" value="KAF2437649.1"/>
    <property type="molecule type" value="Genomic_DNA"/>
</dbReference>
<protein>
    <submittedName>
        <fullName evidence="2">Uncharacterized protein</fullName>
    </submittedName>
</protein>
<evidence type="ECO:0000313" key="2">
    <source>
        <dbReference type="EMBL" id="KAF2437649.1"/>
    </source>
</evidence>
<dbReference type="AlphaFoldDB" id="A0A9P4P3I3"/>
<evidence type="ECO:0000256" key="1">
    <source>
        <dbReference type="SAM" id="MobiDB-lite"/>
    </source>
</evidence>
<proteinExistence type="predicted"/>
<feature type="region of interest" description="Disordered" evidence="1">
    <location>
        <begin position="108"/>
        <end position="177"/>
    </location>
</feature>
<gene>
    <name evidence="2" type="ORF">P171DRAFT_449853</name>
</gene>
<dbReference type="Proteomes" id="UP000799764">
    <property type="component" value="Unassembled WGS sequence"/>
</dbReference>
<feature type="compositionally biased region" description="Low complexity" evidence="1">
    <location>
        <begin position="108"/>
        <end position="120"/>
    </location>
</feature>
<accession>A0A9P4P3I3</accession>
<evidence type="ECO:0000313" key="3">
    <source>
        <dbReference type="Proteomes" id="UP000799764"/>
    </source>
</evidence>
<reference evidence="2" key="1">
    <citation type="journal article" date="2020" name="Stud. Mycol.">
        <title>101 Dothideomycetes genomes: a test case for predicting lifestyles and emergence of pathogens.</title>
        <authorList>
            <person name="Haridas S."/>
            <person name="Albert R."/>
            <person name="Binder M."/>
            <person name="Bloem J."/>
            <person name="Labutti K."/>
            <person name="Salamov A."/>
            <person name="Andreopoulos B."/>
            <person name="Baker S."/>
            <person name="Barry K."/>
            <person name="Bills G."/>
            <person name="Bluhm B."/>
            <person name="Cannon C."/>
            <person name="Castanera R."/>
            <person name="Culley D."/>
            <person name="Daum C."/>
            <person name="Ezra D."/>
            <person name="Gonzalez J."/>
            <person name="Henrissat B."/>
            <person name="Kuo A."/>
            <person name="Liang C."/>
            <person name="Lipzen A."/>
            <person name="Lutzoni F."/>
            <person name="Magnuson J."/>
            <person name="Mondo S."/>
            <person name="Nolan M."/>
            <person name="Ohm R."/>
            <person name="Pangilinan J."/>
            <person name="Park H.-J."/>
            <person name="Ramirez L."/>
            <person name="Alfaro M."/>
            <person name="Sun H."/>
            <person name="Tritt A."/>
            <person name="Yoshinaga Y."/>
            <person name="Zwiers L.-H."/>
            <person name="Turgeon B."/>
            <person name="Goodwin S."/>
            <person name="Spatafora J."/>
            <person name="Crous P."/>
            <person name="Grigoriev I."/>
        </authorList>
    </citation>
    <scope>NUCLEOTIDE SEQUENCE</scope>
    <source>
        <strain evidence="2">CBS 690.94</strain>
    </source>
</reference>
<comment type="caution">
    <text evidence="2">The sequence shown here is derived from an EMBL/GenBank/DDBJ whole genome shotgun (WGS) entry which is preliminary data.</text>
</comment>